<keyword evidence="6" id="KW-1185">Reference proteome</keyword>
<proteinExistence type="inferred from homology"/>
<evidence type="ECO:0000313" key="5">
    <source>
        <dbReference type="EMBL" id="MBB5155086.1"/>
    </source>
</evidence>
<organism evidence="5 6">
    <name type="scientific">Saccharopolyspora phatthalungensis</name>
    <dbReference type="NCBI Taxonomy" id="664693"/>
    <lineage>
        <taxon>Bacteria</taxon>
        <taxon>Bacillati</taxon>
        <taxon>Actinomycetota</taxon>
        <taxon>Actinomycetes</taxon>
        <taxon>Pseudonocardiales</taxon>
        <taxon>Pseudonocardiaceae</taxon>
        <taxon>Saccharopolyspora</taxon>
    </lineage>
</organism>
<dbReference type="GO" id="GO:0016646">
    <property type="term" value="F:oxidoreductase activity, acting on the CH-NH group of donors, NAD or NADP as acceptor"/>
    <property type="evidence" value="ECO:0007669"/>
    <property type="project" value="UniProtKB-ARBA"/>
</dbReference>
<evidence type="ECO:0000259" key="4">
    <source>
        <dbReference type="Pfam" id="PF01613"/>
    </source>
</evidence>
<accession>A0A840Q3L4</accession>
<feature type="domain" description="Flavin reductase like" evidence="4">
    <location>
        <begin position="29"/>
        <end position="202"/>
    </location>
</feature>
<sequence>MDTMTPNDTGTSASTGVDHVTIAPSILYFGTPVALLSTENEDGTANVAPMSSAWALGDVMVLGLADTSHTASNLETRPELVINFPAPEQWPAVERLAPLTGRNPVPGHKRGTFRFEPDKFRAAGLRPEPAELVRPPRVAECPVQLEARATRVQADAAEHFRIIEAQVLRVHCDPRIVVPGTQHIDPAVWSPLIYNFRHYFGLSRELGHSFRSETRRPTPGTTRP</sequence>
<dbReference type="SUPFAM" id="SSF50475">
    <property type="entry name" value="FMN-binding split barrel"/>
    <property type="match status" value="1"/>
</dbReference>
<comment type="similarity">
    <text evidence="3">Belongs to the flavoredoxin family.</text>
</comment>
<evidence type="ECO:0000256" key="3">
    <source>
        <dbReference type="ARBA" id="ARBA00038054"/>
    </source>
</evidence>
<name>A0A840Q3L4_9PSEU</name>
<dbReference type="EMBL" id="JACHIW010000001">
    <property type="protein sequence ID" value="MBB5155086.1"/>
    <property type="molecule type" value="Genomic_DNA"/>
</dbReference>
<evidence type="ECO:0000313" key="6">
    <source>
        <dbReference type="Proteomes" id="UP000584374"/>
    </source>
</evidence>
<dbReference type="PANTHER" id="PTHR43567:SF1">
    <property type="entry name" value="FLAVOREDOXIN"/>
    <property type="match status" value="1"/>
</dbReference>
<comment type="caution">
    <text evidence="5">The sequence shown here is derived from an EMBL/GenBank/DDBJ whole genome shotgun (WGS) entry which is preliminary data.</text>
</comment>
<dbReference type="AlphaFoldDB" id="A0A840Q3L4"/>
<comment type="cofactor">
    <cofactor evidence="1">
        <name>FMN</name>
        <dbReference type="ChEBI" id="CHEBI:58210"/>
    </cofactor>
</comment>
<dbReference type="RefSeq" id="WP_184726490.1">
    <property type="nucleotide sequence ID" value="NZ_JACHIW010000001.1"/>
</dbReference>
<dbReference type="InterPro" id="IPR052174">
    <property type="entry name" value="Flavoredoxin"/>
</dbReference>
<dbReference type="GO" id="GO:0010181">
    <property type="term" value="F:FMN binding"/>
    <property type="evidence" value="ECO:0007669"/>
    <property type="project" value="InterPro"/>
</dbReference>
<dbReference type="Gene3D" id="2.30.110.10">
    <property type="entry name" value="Electron Transport, Fmn-binding Protein, Chain A"/>
    <property type="match status" value="1"/>
</dbReference>
<evidence type="ECO:0000256" key="2">
    <source>
        <dbReference type="ARBA" id="ARBA00022630"/>
    </source>
</evidence>
<evidence type="ECO:0000256" key="1">
    <source>
        <dbReference type="ARBA" id="ARBA00001917"/>
    </source>
</evidence>
<dbReference type="Proteomes" id="UP000584374">
    <property type="component" value="Unassembled WGS sequence"/>
</dbReference>
<dbReference type="Pfam" id="PF01613">
    <property type="entry name" value="Flavin_Reduct"/>
    <property type="match status" value="1"/>
</dbReference>
<reference evidence="5 6" key="1">
    <citation type="submission" date="2020-08" db="EMBL/GenBank/DDBJ databases">
        <title>Sequencing the genomes of 1000 actinobacteria strains.</title>
        <authorList>
            <person name="Klenk H.-P."/>
        </authorList>
    </citation>
    <scope>NUCLEOTIDE SEQUENCE [LARGE SCALE GENOMIC DNA]</scope>
    <source>
        <strain evidence="5 6">DSM 45584</strain>
    </source>
</reference>
<dbReference type="InterPro" id="IPR002563">
    <property type="entry name" value="Flavin_Rdtase-like_dom"/>
</dbReference>
<keyword evidence="2" id="KW-0285">Flavoprotein</keyword>
<gene>
    <name evidence="5" type="ORF">BJ970_002620</name>
</gene>
<protein>
    <submittedName>
        <fullName evidence="5">Flavin reductase (DIM6/NTAB) family NADH-FMN oxidoreductase RutF</fullName>
    </submittedName>
</protein>
<dbReference type="InterPro" id="IPR012349">
    <property type="entry name" value="Split_barrel_FMN-bd"/>
</dbReference>
<dbReference type="PANTHER" id="PTHR43567">
    <property type="entry name" value="FLAVOREDOXIN-RELATED-RELATED"/>
    <property type="match status" value="1"/>
</dbReference>